<evidence type="ECO:0000313" key="2">
    <source>
        <dbReference type="EMBL" id="KAJ8886458.1"/>
    </source>
</evidence>
<name>A0ABQ9HQ09_9NEOP</name>
<gene>
    <name evidence="2" type="ORF">PR048_012669</name>
</gene>
<reference evidence="2 3" key="1">
    <citation type="submission" date="2023-02" db="EMBL/GenBank/DDBJ databases">
        <title>LHISI_Scaffold_Assembly.</title>
        <authorList>
            <person name="Stuart O.P."/>
            <person name="Cleave R."/>
            <person name="Magrath M.J.L."/>
            <person name="Mikheyev A.S."/>
        </authorList>
    </citation>
    <scope>NUCLEOTIDE SEQUENCE [LARGE SCALE GENOMIC DNA]</scope>
    <source>
        <strain evidence="2">Daus_M_001</strain>
        <tissue evidence="2">Leg muscle</tissue>
    </source>
</reference>
<feature type="region of interest" description="Disordered" evidence="1">
    <location>
        <begin position="1"/>
        <end position="40"/>
    </location>
</feature>
<comment type="caution">
    <text evidence="2">The sequence shown here is derived from an EMBL/GenBank/DDBJ whole genome shotgun (WGS) entry which is preliminary data.</text>
</comment>
<evidence type="ECO:0000313" key="3">
    <source>
        <dbReference type="Proteomes" id="UP001159363"/>
    </source>
</evidence>
<protein>
    <submittedName>
        <fullName evidence="2">Uncharacterized protein</fullName>
    </submittedName>
</protein>
<proteinExistence type="predicted"/>
<feature type="compositionally biased region" description="Polar residues" evidence="1">
    <location>
        <begin position="15"/>
        <end position="35"/>
    </location>
</feature>
<organism evidence="2 3">
    <name type="scientific">Dryococelus australis</name>
    <dbReference type="NCBI Taxonomy" id="614101"/>
    <lineage>
        <taxon>Eukaryota</taxon>
        <taxon>Metazoa</taxon>
        <taxon>Ecdysozoa</taxon>
        <taxon>Arthropoda</taxon>
        <taxon>Hexapoda</taxon>
        <taxon>Insecta</taxon>
        <taxon>Pterygota</taxon>
        <taxon>Neoptera</taxon>
        <taxon>Polyneoptera</taxon>
        <taxon>Phasmatodea</taxon>
        <taxon>Verophasmatodea</taxon>
        <taxon>Anareolatae</taxon>
        <taxon>Phasmatidae</taxon>
        <taxon>Eurycanthinae</taxon>
        <taxon>Dryococelus</taxon>
    </lineage>
</organism>
<dbReference type="EMBL" id="JARBHB010000004">
    <property type="protein sequence ID" value="KAJ8886458.1"/>
    <property type="molecule type" value="Genomic_DNA"/>
</dbReference>
<keyword evidence="3" id="KW-1185">Reference proteome</keyword>
<evidence type="ECO:0000256" key="1">
    <source>
        <dbReference type="SAM" id="MobiDB-lite"/>
    </source>
</evidence>
<dbReference type="Proteomes" id="UP001159363">
    <property type="component" value="Chromosome X"/>
</dbReference>
<sequence>MDSERKSEESGVAISDTTSLSSSVAAVQSTYSSSDDAGARDVKVRQGVRISILVANDSEDEDVCEGGFKGFDSVSAPTNEEHSTRYPRHKRVTKIIADV</sequence>
<accession>A0ABQ9HQ09</accession>